<evidence type="ECO:0000313" key="2">
    <source>
        <dbReference type="Proteomes" id="UP000735302"/>
    </source>
</evidence>
<sequence length="93" mass="10679">MPMYARTHDRRAPCNSQGAFVSRIYPGQADPTDVCSRGNVADDRRVSSAGKWYCFTGQVDQHVKTLTSAIFSRMETNANTDRQRDKETHRWIR</sequence>
<organism evidence="1 2">
    <name type="scientific">Plakobranchus ocellatus</name>
    <dbReference type="NCBI Taxonomy" id="259542"/>
    <lineage>
        <taxon>Eukaryota</taxon>
        <taxon>Metazoa</taxon>
        <taxon>Spiralia</taxon>
        <taxon>Lophotrochozoa</taxon>
        <taxon>Mollusca</taxon>
        <taxon>Gastropoda</taxon>
        <taxon>Heterobranchia</taxon>
        <taxon>Euthyneura</taxon>
        <taxon>Panpulmonata</taxon>
        <taxon>Sacoglossa</taxon>
        <taxon>Placobranchoidea</taxon>
        <taxon>Plakobranchidae</taxon>
        <taxon>Plakobranchus</taxon>
    </lineage>
</organism>
<gene>
    <name evidence="1" type="ORF">PoB_000309700</name>
</gene>
<keyword evidence="2" id="KW-1185">Reference proteome</keyword>
<name>A0AAV3Y1J5_9GAST</name>
<dbReference type="Proteomes" id="UP000735302">
    <property type="component" value="Unassembled WGS sequence"/>
</dbReference>
<accession>A0AAV3Y1J5</accession>
<evidence type="ECO:0000313" key="1">
    <source>
        <dbReference type="EMBL" id="GFN76591.1"/>
    </source>
</evidence>
<protein>
    <submittedName>
        <fullName evidence="1">Uncharacterized protein</fullName>
    </submittedName>
</protein>
<proteinExistence type="predicted"/>
<dbReference type="EMBL" id="BLXT01000403">
    <property type="protein sequence ID" value="GFN76591.1"/>
    <property type="molecule type" value="Genomic_DNA"/>
</dbReference>
<comment type="caution">
    <text evidence="1">The sequence shown here is derived from an EMBL/GenBank/DDBJ whole genome shotgun (WGS) entry which is preliminary data.</text>
</comment>
<reference evidence="1 2" key="1">
    <citation type="journal article" date="2021" name="Elife">
        <title>Chloroplast acquisition without the gene transfer in kleptoplastic sea slugs, Plakobranchus ocellatus.</title>
        <authorList>
            <person name="Maeda T."/>
            <person name="Takahashi S."/>
            <person name="Yoshida T."/>
            <person name="Shimamura S."/>
            <person name="Takaki Y."/>
            <person name="Nagai Y."/>
            <person name="Toyoda A."/>
            <person name="Suzuki Y."/>
            <person name="Arimoto A."/>
            <person name="Ishii H."/>
            <person name="Satoh N."/>
            <person name="Nishiyama T."/>
            <person name="Hasebe M."/>
            <person name="Maruyama T."/>
            <person name="Minagawa J."/>
            <person name="Obokata J."/>
            <person name="Shigenobu S."/>
        </authorList>
    </citation>
    <scope>NUCLEOTIDE SEQUENCE [LARGE SCALE GENOMIC DNA]</scope>
</reference>
<dbReference type="AlphaFoldDB" id="A0AAV3Y1J5"/>